<evidence type="ECO:0000313" key="3">
    <source>
        <dbReference type="Proteomes" id="UP001501747"/>
    </source>
</evidence>
<keyword evidence="1" id="KW-0732">Signal</keyword>
<reference evidence="3" key="1">
    <citation type="journal article" date="2019" name="Int. J. Syst. Evol. Microbiol.">
        <title>The Global Catalogue of Microorganisms (GCM) 10K type strain sequencing project: providing services to taxonomists for standard genome sequencing and annotation.</title>
        <authorList>
            <consortium name="The Broad Institute Genomics Platform"/>
            <consortium name="The Broad Institute Genome Sequencing Center for Infectious Disease"/>
            <person name="Wu L."/>
            <person name="Ma J."/>
        </authorList>
    </citation>
    <scope>NUCLEOTIDE SEQUENCE [LARGE SCALE GENOMIC DNA]</scope>
    <source>
        <strain evidence="3">JCM 17342</strain>
    </source>
</reference>
<accession>A0ABP7QY30</accession>
<dbReference type="RefSeq" id="WP_344870868.1">
    <property type="nucleotide sequence ID" value="NZ_BAABAL010000004.1"/>
</dbReference>
<feature type="signal peptide" evidence="1">
    <location>
        <begin position="1"/>
        <end position="24"/>
    </location>
</feature>
<comment type="caution">
    <text evidence="2">The sequence shown here is derived from an EMBL/GenBank/DDBJ whole genome shotgun (WGS) entry which is preliminary data.</text>
</comment>
<name>A0ABP7QY30_9PSEU</name>
<dbReference type="EMBL" id="BAABAL010000004">
    <property type="protein sequence ID" value="GAA3989800.1"/>
    <property type="molecule type" value="Genomic_DNA"/>
</dbReference>
<gene>
    <name evidence="2" type="ORF">GCM10022247_05520</name>
</gene>
<organism evidence="2 3">
    <name type="scientific">Allokutzneria multivorans</name>
    <dbReference type="NCBI Taxonomy" id="1142134"/>
    <lineage>
        <taxon>Bacteria</taxon>
        <taxon>Bacillati</taxon>
        <taxon>Actinomycetota</taxon>
        <taxon>Actinomycetes</taxon>
        <taxon>Pseudonocardiales</taxon>
        <taxon>Pseudonocardiaceae</taxon>
        <taxon>Allokutzneria</taxon>
    </lineage>
</organism>
<evidence type="ECO:0000313" key="2">
    <source>
        <dbReference type="EMBL" id="GAA3989800.1"/>
    </source>
</evidence>
<evidence type="ECO:0000256" key="1">
    <source>
        <dbReference type="SAM" id="SignalP"/>
    </source>
</evidence>
<keyword evidence="3" id="KW-1185">Reference proteome</keyword>
<proteinExistence type="predicted"/>
<evidence type="ECO:0008006" key="4">
    <source>
        <dbReference type="Google" id="ProtNLM"/>
    </source>
</evidence>
<feature type="chain" id="PRO_5046806729" description="Peptidase inhibitor family I36" evidence="1">
    <location>
        <begin position="25"/>
        <end position="132"/>
    </location>
</feature>
<protein>
    <recommendedName>
        <fullName evidence="4">Peptidase inhibitor family I36</fullName>
    </recommendedName>
</protein>
<sequence length="132" mass="14228">MFRTITTLAAATVAALLVAPTASAGESCPNDTICMWEDGGQTGTRYVQVELRPGDGARIYEIDGWDGDNEISSIINNTGCEFTLRAEDLGVEVTGAGLWRLGARSRYDDLNRVFNDAGVSANDDAESFILWC</sequence>
<dbReference type="Pfam" id="PF03995">
    <property type="entry name" value="Inhibitor_I36"/>
    <property type="match status" value="1"/>
</dbReference>
<dbReference type="Proteomes" id="UP001501747">
    <property type="component" value="Unassembled WGS sequence"/>
</dbReference>